<dbReference type="SUPFAM" id="SSF141066">
    <property type="entry name" value="ICP-like"/>
    <property type="match status" value="1"/>
</dbReference>
<evidence type="ECO:0000313" key="6">
    <source>
        <dbReference type="Proteomes" id="UP000182375"/>
    </source>
</evidence>
<name>A0A1H4XF43_9ACTN</name>
<gene>
    <name evidence="5" type="ORF">SAMN04490357_3636</name>
</gene>
<keyword evidence="1" id="KW-0646">Protease inhibitor</keyword>
<feature type="compositionally biased region" description="Low complexity" evidence="3">
    <location>
        <begin position="155"/>
        <end position="173"/>
    </location>
</feature>
<evidence type="ECO:0000256" key="4">
    <source>
        <dbReference type="SAM" id="SignalP"/>
    </source>
</evidence>
<keyword evidence="4" id="KW-0732">Signal</keyword>
<evidence type="ECO:0000313" key="5">
    <source>
        <dbReference type="EMBL" id="SED04175.1"/>
    </source>
</evidence>
<dbReference type="RefSeq" id="WP_074992583.1">
    <property type="nucleotide sequence ID" value="NZ_FNTD01000004.1"/>
</dbReference>
<feature type="signal peptide" evidence="4">
    <location>
        <begin position="1"/>
        <end position="20"/>
    </location>
</feature>
<evidence type="ECO:0000256" key="2">
    <source>
        <dbReference type="ARBA" id="ARBA00022704"/>
    </source>
</evidence>
<evidence type="ECO:0000256" key="3">
    <source>
        <dbReference type="SAM" id="MobiDB-lite"/>
    </source>
</evidence>
<feature type="region of interest" description="Disordered" evidence="3">
    <location>
        <begin position="149"/>
        <end position="173"/>
    </location>
</feature>
<dbReference type="AlphaFoldDB" id="A0A1H4XF43"/>
<dbReference type="GO" id="GO:0004869">
    <property type="term" value="F:cysteine-type endopeptidase inhibitor activity"/>
    <property type="evidence" value="ECO:0007669"/>
    <property type="project" value="UniProtKB-KW"/>
</dbReference>
<dbReference type="PROSITE" id="PS51257">
    <property type="entry name" value="PROKAR_LIPOPROTEIN"/>
    <property type="match status" value="1"/>
</dbReference>
<dbReference type="EMBL" id="FNTD01000004">
    <property type="protein sequence ID" value="SED04175.1"/>
    <property type="molecule type" value="Genomic_DNA"/>
</dbReference>
<dbReference type="InterPro" id="IPR036331">
    <property type="entry name" value="Chagasin-like_sf"/>
</dbReference>
<feature type="region of interest" description="Disordered" evidence="3">
    <location>
        <begin position="30"/>
        <end position="52"/>
    </location>
</feature>
<keyword evidence="2" id="KW-0789">Thiol protease inhibitor</keyword>
<evidence type="ECO:0008006" key="7">
    <source>
        <dbReference type="Google" id="ProtNLM"/>
    </source>
</evidence>
<feature type="chain" id="PRO_5038445126" description="Proteinase inhibitor I42 chagasin domain-containing protein" evidence="4">
    <location>
        <begin position="21"/>
        <end position="190"/>
    </location>
</feature>
<organism evidence="5 6">
    <name type="scientific">Streptomyces misionensis</name>
    <dbReference type="NCBI Taxonomy" id="67331"/>
    <lineage>
        <taxon>Bacteria</taxon>
        <taxon>Bacillati</taxon>
        <taxon>Actinomycetota</taxon>
        <taxon>Actinomycetes</taxon>
        <taxon>Kitasatosporales</taxon>
        <taxon>Streptomycetaceae</taxon>
        <taxon>Streptomyces</taxon>
    </lineage>
</organism>
<accession>A0A1H4XF43</accession>
<dbReference type="Proteomes" id="UP000182375">
    <property type="component" value="Unassembled WGS sequence"/>
</dbReference>
<proteinExistence type="predicted"/>
<reference evidence="5 6" key="1">
    <citation type="submission" date="2016-10" db="EMBL/GenBank/DDBJ databases">
        <authorList>
            <person name="de Groot N.N."/>
        </authorList>
    </citation>
    <scope>NUCLEOTIDE SEQUENCE [LARGE SCALE GENOMIC DNA]</scope>
    <source>
        <strain evidence="5 6">DSM 40306</strain>
    </source>
</reference>
<dbReference type="Gene3D" id="2.60.40.2020">
    <property type="match status" value="1"/>
</dbReference>
<evidence type="ECO:0000256" key="1">
    <source>
        <dbReference type="ARBA" id="ARBA00022690"/>
    </source>
</evidence>
<sequence length="190" mass="19433">MRPTTARVPLLGTAATLLLALTGCGGGDGGTGSVATPSPPATTQPTREPTASSEAARYGLDHPAVTVAPGGEFTLTVPSAATLGRHWYLARPEPDAAVLTYRGTRASGGDSDVIGSTSGTQSFDFTARAEGRTSVRLLYCPLYTCTGPGPDDRSTLSPSGAPSASPSPYPTLTARPRAQAGYYVFTVTVR</sequence>
<dbReference type="STRING" id="67331.SAMN04490357_3636"/>
<dbReference type="GeneID" id="95512768"/>
<protein>
    <recommendedName>
        <fullName evidence="7">Proteinase inhibitor I42 chagasin domain-containing protein</fullName>
    </recommendedName>
</protein>